<dbReference type="EMBL" id="JBHSFW010000009">
    <property type="protein sequence ID" value="MFC4619467.1"/>
    <property type="molecule type" value="Genomic_DNA"/>
</dbReference>
<keyword evidence="1" id="KW-0238">DNA-binding</keyword>
<proteinExistence type="predicted"/>
<dbReference type="CDD" id="cd00090">
    <property type="entry name" value="HTH_ARSR"/>
    <property type="match status" value="1"/>
</dbReference>
<dbReference type="SUPFAM" id="SSF46785">
    <property type="entry name" value="Winged helix' DNA-binding domain"/>
    <property type="match status" value="1"/>
</dbReference>
<name>A0ABV9GQG3_9BACL</name>
<gene>
    <name evidence="3" type="ORF">ACFO4N_12165</name>
</gene>
<dbReference type="Pfam" id="PF12840">
    <property type="entry name" value="HTH_20"/>
    <property type="match status" value="1"/>
</dbReference>
<dbReference type="SMART" id="SM00418">
    <property type="entry name" value="HTH_ARSR"/>
    <property type="match status" value="1"/>
</dbReference>
<evidence type="ECO:0000313" key="3">
    <source>
        <dbReference type="EMBL" id="MFC4619467.1"/>
    </source>
</evidence>
<keyword evidence="4" id="KW-1185">Reference proteome</keyword>
<evidence type="ECO:0000259" key="2">
    <source>
        <dbReference type="PROSITE" id="PS50987"/>
    </source>
</evidence>
<dbReference type="PANTHER" id="PTHR38600">
    <property type="entry name" value="TRANSCRIPTIONAL REGULATORY PROTEIN"/>
    <property type="match status" value="1"/>
</dbReference>
<dbReference type="Gene3D" id="1.10.10.10">
    <property type="entry name" value="Winged helix-like DNA-binding domain superfamily/Winged helix DNA-binding domain"/>
    <property type="match status" value="1"/>
</dbReference>
<protein>
    <submittedName>
        <fullName evidence="3">ArsR/SmtB family transcription factor</fullName>
    </submittedName>
</protein>
<dbReference type="InterPro" id="IPR011991">
    <property type="entry name" value="ArsR-like_HTH"/>
</dbReference>
<accession>A0ABV9GQG3</accession>
<dbReference type="RefSeq" id="WP_376846565.1">
    <property type="nucleotide sequence ID" value="NZ_JBHSFW010000009.1"/>
</dbReference>
<reference evidence="4" key="1">
    <citation type="journal article" date="2019" name="Int. J. Syst. Evol. Microbiol.">
        <title>The Global Catalogue of Microorganisms (GCM) 10K type strain sequencing project: providing services to taxonomists for standard genome sequencing and annotation.</title>
        <authorList>
            <consortium name="The Broad Institute Genomics Platform"/>
            <consortium name="The Broad Institute Genome Sequencing Center for Infectious Disease"/>
            <person name="Wu L."/>
            <person name="Ma J."/>
        </authorList>
    </citation>
    <scope>NUCLEOTIDE SEQUENCE [LARGE SCALE GENOMIC DNA]</scope>
    <source>
        <strain evidence="4">CGMCC 1.16306</strain>
    </source>
</reference>
<dbReference type="Proteomes" id="UP001596022">
    <property type="component" value="Unassembled WGS sequence"/>
</dbReference>
<comment type="caution">
    <text evidence="3">The sequence shown here is derived from an EMBL/GenBank/DDBJ whole genome shotgun (WGS) entry which is preliminary data.</text>
</comment>
<sequence length="120" mass="13901">MVKHQNNILDHVFHALADPTRREMLQRLADHPYTVTELAEPFDMSLAAASKHIKVLEEAGLVSRTIQGRLHICRLEPKFLAAANQWLNDYDRFWTNRLDALEHQLRTEKMNESKGGPKDE</sequence>
<dbReference type="InterPro" id="IPR036388">
    <property type="entry name" value="WH-like_DNA-bd_sf"/>
</dbReference>
<dbReference type="PRINTS" id="PR00778">
    <property type="entry name" value="HTHARSR"/>
</dbReference>
<dbReference type="InterPro" id="IPR036390">
    <property type="entry name" value="WH_DNA-bd_sf"/>
</dbReference>
<dbReference type="PANTHER" id="PTHR38600:SF2">
    <property type="entry name" value="SLL0088 PROTEIN"/>
    <property type="match status" value="1"/>
</dbReference>
<organism evidence="3 4">
    <name type="scientific">Camelliibacillus cellulosilyticus</name>
    <dbReference type="NCBI Taxonomy" id="2174486"/>
    <lineage>
        <taxon>Bacteria</taxon>
        <taxon>Bacillati</taxon>
        <taxon>Bacillota</taxon>
        <taxon>Bacilli</taxon>
        <taxon>Bacillales</taxon>
        <taxon>Sporolactobacillaceae</taxon>
        <taxon>Camelliibacillus</taxon>
    </lineage>
</organism>
<feature type="domain" description="HTH arsR-type" evidence="2">
    <location>
        <begin position="1"/>
        <end position="95"/>
    </location>
</feature>
<dbReference type="NCBIfam" id="NF033788">
    <property type="entry name" value="HTH_metalloreg"/>
    <property type="match status" value="1"/>
</dbReference>
<dbReference type="PROSITE" id="PS50987">
    <property type="entry name" value="HTH_ARSR_2"/>
    <property type="match status" value="1"/>
</dbReference>
<evidence type="ECO:0000313" key="4">
    <source>
        <dbReference type="Proteomes" id="UP001596022"/>
    </source>
</evidence>
<dbReference type="InterPro" id="IPR001845">
    <property type="entry name" value="HTH_ArsR_DNA-bd_dom"/>
</dbReference>
<evidence type="ECO:0000256" key="1">
    <source>
        <dbReference type="ARBA" id="ARBA00023125"/>
    </source>
</evidence>